<comment type="caution">
    <text evidence="4">The sequence shown here is derived from an EMBL/GenBank/DDBJ whole genome shotgun (WGS) entry which is preliminary data.</text>
</comment>
<evidence type="ECO:0000313" key="5">
    <source>
        <dbReference type="Proteomes" id="UP001595621"/>
    </source>
</evidence>
<keyword evidence="5" id="KW-1185">Reference proteome</keyword>
<evidence type="ECO:0000313" key="4">
    <source>
        <dbReference type="EMBL" id="MFC3136699.1"/>
    </source>
</evidence>
<sequence>MKLRNIALLSCVATAFAFPTMADDWFLGGSIGAQKNRFNENLSSPQPTPMATEDFDFRTSETDVFYDVKFGRFFGDTDQHRVYTTYSYNDGRVGDLGDARFNQQNILLSYDYLVPLGQTNISWFIGASAGYSYSKVNASHLGSQHNFVYGGQTGFEYKLNNAASVELGYKYLKQDYEKSTVDDMQMNLTTELNKSEQFYLGLNYRF</sequence>
<dbReference type="Gene3D" id="2.40.160.20">
    <property type="match status" value="1"/>
</dbReference>
<name>A0ABV7G5G0_9GAMM</name>
<accession>A0ABV7G5G0</accession>
<proteinExistence type="predicted"/>
<dbReference type="InterPro" id="IPR027385">
    <property type="entry name" value="Beta-barrel_OMP"/>
</dbReference>
<evidence type="ECO:0000259" key="3">
    <source>
        <dbReference type="Pfam" id="PF13505"/>
    </source>
</evidence>
<dbReference type="Pfam" id="PF13505">
    <property type="entry name" value="OMP_b-brl"/>
    <property type="match status" value="1"/>
</dbReference>
<evidence type="ECO:0000256" key="1">
    <source>
        <dbReference type="ARBA" id="ARBA00022729"/>
    </source>
</evidence>
<reference evidence="5" key="1">
    <citation type="journal article" date="2019" name="Int. J. Syst. Evol. Microbiol.">
        <title>The Global Catalogue of Microorganisms (GCM) 10K type strain sequencing project: providing services to taxonomists for standard genome sequencing and annotation.</title>
        <authorList>
            <consortium name="The Broad Institute Genomics Platform"/>
            <consortium name="The Broad Institute Genome Sequencing Center for Infectious Disease"/>
            <person name="Wu L."/>
            <person name="Ma J."/>
        </authorList>
    </citation>
    <scope>NUCLEOTIDE SEQUENCE [LARGE SCALE GENOMIC DNA]</scope>
    <source>
        <strain evidence="5">KCTC 52277</strain>
    </source>
</reference>
<dbReference type="RefSeq" id="WP_248936494.1">
    <property type="nucleotide sequence ID" value="NZ_JAKILF010000005.1"/>
</dbReference>
<dbReference type="SUPFAM" id="SSF56925">
    <property type="entry name" value="OMPA-like"/>
    <property type="match status" value="1"/>
</dbReference>
<feature type="domain" description="Outer membrane protein beta-barrel" evidence="3">
    <location>
        <begin position="10"/>
        <end position="206"/>
    </location>
</feature>
<gene>
    <name evidence="4" type="ORF">ACFOE0_00645</name>
</gene>
<dbReference type="InterPro" id="IPR011250">
    <property type="entry name" value="OMP/PagP_B-barrel"/>
</dbReference>
<keyword evidence="1 2" id="KW-0732">Signal</keyword>
<feature type="signal peptide" evidence="2">
    <location>
        <begin position="1"/>
        <end position="22"/>
    </location>
</feature>
<dbReference type="EMBL" id="JBHRTD010000001">
    <property type="protein sequence ID" value="MFC3136699.1"/>
    <property type="molecule type" value="Genomic_DNA"/>
</dbReference>
<feature type="chain" id="PRO_5046712616" evidence="2">
    <location>
        <begin position="23"/>
        <end position="206"/>
    </location>
</feature>
<organism evidence="4 5">
    <name type="scientific">Shewanella submarina</name>
    <dbReference type="NCBI Taxonomy" id="2016376"/>
    <lineage>
        <taxon>Bacteria</taxon>
        <taxon>Pseudomonadati</taxon>
        <taxon>Pseudomonadota</taxon>
        <taxon>Gammaproteobacteria</taxon>
        <taxon>Alteromonadales</taxon>
        <taxon>Shewanellaceae</taxon>
        <taxon>Shewanella</taxon>
    </lineage>
</organism>
<dbReference type="Proteomes" id="UP001595621">
    <property type="component" value="Unassembled WGS sequence"/>
</dbReference>
<evidence type="ECO:0000256" key="2">
    <source>
        <dbReference type="SAM" id="SignalP"/>
    </source>
</evidence>
<protein>
    <submittedName>
        <fullName evidence="4">Outer membrane beta-barrel protein</fullName>
    </submittedName>
</protein>